<dbReference type="PANTHER" id="PTHR42940:SF8">
    <property type="entry name" value="VACUOLAR PROTEIN SORTING-ASSOCIATED PROTEIN 11"/>
    <property type="match status" value="1"/>
</dbReference>
<dbReference type="Pfam" id="PF00107">
    <property type="entry name" value="ADH_zinc_N"/>
    <property type="match status" value="1"/>
</dbReference>
<evidence type="ECO:0000259" key="10">
    <source>
        <dbReference type="SMART" id="SM00829"/>
    </source>
</evidence>
<dbReference type="SMART" id="SM00829">
    <property type="entry name" value="PKS_ER"/>
    <property type="match status" value="1"/>
</dbReference>
<protein>
    <recommendedName>
        <fullName evidence="3">alcohol dehydrogenase</fullName>
        <ecNumber evidence="3">1.1.1.1</ecNumber>
    </recommendedName>
</protein>
<dbReference type="InterPro" id="IPR036291">
    <property type="entry name" value="NAD(P)-bd_dom_sf"/>
</dbReference>
<comment type="cofactor">
    <cofactor evidence="1 9">
        <name>Zn(2+)</name>
        <dbReference type="ChEBI" id="CHEBI:29105"/>
    </cofactor>
</comment>
<keyword evidence="12" id="KW-1185">Reference proteome</keyword>
<evidence type="ECO:0000256" key="7">
    <source>
        <dbReference type="ARBA" id="ARBA00049164"/>
    </source>
</evidence>
<dbReference type="RefSeq" id="WP_131755979.1">
    <property type="nucleotide sequence ID" value="NZ_CAACUY010000010.1"/>
</dbReference>
<reference evidence="12" key="1">
    <citation type="journal article" date="2019" name="Int. J. Syst. Evol. Microbiol.">
        <title>The Global Catalogue of Microorganisms (GCM) 10K type strain sequencing project: providing services to taxonomists for standard genome sequencing and annotation.</title>
        <authorList>
            <consortium name="The Broad Institute Genomics Platform"/>
            <consortium name="The Broad Institute Genome Sequencing Center for Infectious Disease"/>
            <person name="Wu L."/>
            <person name="Ma J."/>
        </authorList>
    </citation>
    <scope>NUCLEOTIDE SEQUENCE [LARGE SCALE GENOMIC DNA]</scope>
    <source>
        <strain evidence="12">JCM 9371</strain>
    </source>
</reference>
<dbReference type="Pfam" id="PF08240">
    <property type="entry name" value="ADH_N"/>
    <property type="match status" value="1"/>
</dbReference>
<comment type="catalytic activity">
    <reaction evidence="8">
        <text>a primary alcohol + NAD(+) = an aldehyde + NADH + H(+)</text>
        <dbReference type="Rhea" id="RHEA:10736"/>
        <dbReference type="ChEBI" id="CHEBI:15378"/>
        <dbReference type="ChEBI" id="CHEBI:15734"/>
        <dbReference type="ChEBI" id="CHEBI:17478"/>
        <dbReference type="ChEBI" id="CHEBI:57540"/>
        <dbReference type="ChEBI" id="CHEBI:57945"/>
        <dbReference type="EC" id="1.1.1.1"/>
    </reaction>
</comment>
<evidence type="ECO:0000256" key="6">
    <source>
        <dbReference type="ARBA" id="ARBA00023002"/>
    </source>
</evidence>
<feature type="domain" description="Enoyl reductase (ER)" evidence="10">
    <location>
        <begin position="10"/>
        <end position="338"/>
    </location>
</feature>
<dbReference type="InterPro" id="IPR013149">
    <property type="entry name" value="ADH-like_C"/>
</dbReference>
<comment type="similarity">
    <text evidence="2 9">Belongs to the zinc-containing alcohol dehydrogenase family.</text>
</comment>
<evidence type="ECO:0000256" key="1">
    <source>
        <dbReference type="ARBA" id="ARBA00001947"/>
    </source>
</evidence>
<organism evidence="11 12">
    <name type="scientific">Actinomadura fibrosa</name>
    <dbReference type="NCBI Taxonomy" id="111802"/>
    <lineage>
        <taxon>Bacteria</taxon>
        <taxon>Bacillati</taxon>
        <taxon>Actinomycetota</taxon>
        <taxon>Actinomycetes</taxon>
        <taxon>Streptosporangiales</taxon>
        <taxon>Thermomonosporaceae</taxon>
        <taxon>Actinomadura</taxon>
    </lineage>
</organism>
<accession>A0ABW2Y0W7</accession>
<evidence type="ECO:0000256" key="3">
    <source>
        <dbReference type="ARBA" id="ARBA00013190"/>
    </source>
</evidence>
<dbReference type="EC" id="1.1.1.1" evidence="3"/>
<evidence type="ECO:0000256" key="2">
    <source>
        <dbReference type="ARBA" id="ARBA00008072"/>
    </source>
</evidence>
<evidence type="ECO:0000256" key="4">
    <source>
        <dbReference type="ARBA" id="ARBA00022723"/>
    </source>
</evidence>
<dbReference type="EMBL" id="JBHTGP010000038">
    <property type="protein sequence ID" value="MFD0692226.1"/>
    <property type="molecule type" value="Genomic_DNA"/>
</dbReference>
<evidence type="ECO:0000256" key="8">
    <source>
        <dbReference type="ARBA" id="ARBA00049243"/>
    </source>
</evidence>
<evidence type="ECO:0000256" key="5">
    <source>
        <dbReference type="ARBA" id="ARBA00022833"/>
    </source>
</evidence>
<keyword evidence="5 9" id="KW-0862">Zinc</keyword>
<dbReference type="PANTHER" id="PTHR42940">
    <property type="entry name" value="ALCOHOL DEHYDROGENASE 1-RELATED"/>
    <property type="match status" value="1"/>
</dbReference>
<dbReference type="InterPro" id="IPR011032">
    <property type="entry name" value="GroES-like_sf"/>
</dbReference>
<comment type="caution">
    <text evidence="11">The sequence shown here is derived from an EMBL/GenBank/DDBJ whole genome shotgun (WGS) entry which is preliminary data.</text>
</comment>
<dbReference type="PROSITE" id="PS00059">
    <property type="entry name" value="ADH_ZINC"/>
    <property type="match status" value="1"/>
</dbReference>
<dbReference type="InterPro" id="IPR002328">
    <property type="entry name" value="ADH_Zn_CS"/>
</dbReference>
<dbReference type="SUPFAM" id="SSF51735">
    <property type="entry name" value="NAD(P)-binding Rossmann-fold domains"/>
    <property type="match status" value="1"/>
</dbReference>
<dbReference type="SUPFAM" id="SSF50129">
    <property type="entry name" value="GroES-like"/>
    <property type="match status" value="1"/>
</dbReference>
<comment type="catalytic activity">
    <reaction evidence="7">
        <text>a secondary alcohol + NAD(+) = a ketone + NADH + H(+)</text>
        <dbReference type="Rhea" id="RHEA:10740"/>
        <dbReference type="ChEBI" id="CHEBI:15378"/>
        <dbReference type="ChEBI" id="CHEBI:17087"/>
        <dbReference type="ChEBI" id="CHEBI:35681"/>
        <dbReference type="ChEBI" id="CHEBI:57540"/>
        <dbReference type="ChEBI" id="CHEBI:57945"/>
        <dbReference type="EC" id="1.1.1.1"/>
    </reaction>
</comment>
<evidence type="ECO:0000313" key="11">
    <source>
        <dbReference type="EMBL" id="MFD0692226.1"/>
    </source>
</evidence>
<dbReference type="Proteomes" id="UP001597063">
    <property type="component" value="Unassembled WGS sequence"/>
</dbReference>
<sequence>MRAAVIPDVASRWRVDEVPVPEPGPGEVLVRVRASGLCVNDVLATAGAIPFPSVRPAVTGHEPAGEVVAAGPGVTSRRAGDRVGTTWVRGACGRCGHCRGGPPVTGRAAFACAAPVTTGFSVQGGHAEYLVAGAGETVLLPDGLAFELAAPMLCSGYTAWSALRAGEPAPHERVAVLGIGGVGHLAVQFARACGFETIAVTRSPDKHGLVRRLGADEVVADGAGLREAGGADVLLATGSSYPAAAEALAGLRPGGRLVLAGIDPSEPFTIPAATTLPFFGLGQRVIGATHGGPQVLHEALGLAAAGKVTPMVETFPLKEVAEAFDRVASGDVRFRAVITC</sequence>
<evidence type="ECO:0000256" key="9">
    <source>
        <dbReference type="RuleBase" id="RU361277"/>
    </source>
</evidence>
<evidence type="ECO:0000313" key="12">
    <source>
        <dbReference type="Proteomes" id="UP001597063"/>
    </source>
</evidence>
<dbReference type="Gene3D" id="3.40.50.720">
    <property type="entry name" value="NAD(P)-binding Rossmann-like Domain"/>
    <property type="match status" value="1"/>
</dbReference>
<keyword evidence="4 9" id="KW-0479">Metal-binding</keyword>
<keyword evidence="6" id="KW-0560">Oxidoreductase</keyword>
<dbReference type="CDD" id="cd08245">
    <property type="entry name" value="CAD"/>
    <property type="match status" value="1"/>
</dbReference>
<dbReference type="InterPro" id="IPR013154">
    <property type="entry name" value="ADH-like_N"/>
</dbReference>
<dbReference type="InterPro" id="IPR020843">
    <property type="entry name" value="ER"/>
</dbReference>
<proteinExistence type="inferred from homology"/>
<dbReference type="Gene3D" id="3.90.180.10">
    <property type="entry name" value="Medium-chain alcohol dehydrogenases, catalytic domain"/>
    <property type="match status" value="1"/>
</dbReference>
<name>A0ABW2Y0W7_9ACTN</name>
<gene>
    <name evidence="11" type="ORF">ACFQZM_47605</name>
</gene>